<dbReference type="RefSeq" id="WP_135249486.1">
    <property type="nucleotide sequence ID" value="NZ_SMLK01000002.1"/>
</dbReference>
<protein>
    <recommendedName>
        <fullName evidence="3">Lipoprotein</fullName>
    </recommendedName>
</protein>
<dbReference type="Proteomes" id="UP000297839">
    <property type="component" value="Unassembled WGS sequence"/>
</dbReference>
<reference evidence="1 2" key="1">
    <citation type="submission" date="2019-03" db="EMBL/GenBank/DDBJ databases">
        <title>Ramlibacter sp. 18x22-1, whole genome shotgun sequence.</title>
        <authorList>
            <person name="Zhang X."/>
            <person name="Feng G."/>
            <person name="Zhu H."/>
        </authorList>
    </citation>
    <scope>NUCLEOTIDE SEQUENCE [LARGE SCALE GENOMIC DNA]</scope>
    <source>
        <strain evidence="1 2">18x22-1</strain>
    </source>
</reference>
<keyword evidence="2" id="KW-1185">Reference proteome</keyword>
<evidence type="ECO:0000313" key="2">
    <source>
        <dbReference type="Proteomes" id="UP000297839"/>
    </source>
</evidence>
<gene>
    <name evidence="1" type="ORF">EZ216_09435</name>
</gene>
<organism evidence="1 2">
    <name type="scientific">Ramlibacter humi</name>
    <dbReference type="NCBI Taxonomy" id="2530451"/>
    <lineage>
        <taxon>Bacteria</taxon>
        <taxon>Pseudomonadati</taxon>
        <taxon>Pseudomonadota</taxon>
        <taxon>Betaproteobacteria</taxon>
        <taxon>Burkholderiales</taxon>
        <taxon>Comamonadaceae</taxon>
        <taxon>Ramlibacter</taxon>
    </lineage>
</organism>
<dbReference type="PROSITE" id="PS51257">
    <property type="entry name" value="PROKAR_LIPOPROTEIN"/>
    <property type="match status" value="1"/>
</dbReference>
<name>A0A4Z0BY25_9BURK</name>
<sequence length="272" mass="27108">MRSWPTRIAVLAAAAAIAGCGGGGGSGGGRPVGFSSGTSQDADTLAVLLVVELFDSLAGLQRMLLLEPATAQLVAGPAGLPSQHACPAGGTITLQKISNNTANFTAANCQLNAADGLIYSGTWVLTQTASTYQANGSCPVAFACAWQGTVDVSGARFGYGAAATRQAIGRNIAVTTDAIGTVSVQVTASAESLVTDGGTGLVSGTPAQASLDLGAIRYTVGGVPATARTALGVTSPFSATITLDQNVTAAIDHSFDGTVDKTLTLPWSAFQN</sequence>
<evidence type="ECO:0008006" key="3">
    <source>
        <dbReference type="Google" id="ProtNLM"/>
    </source>
</evidence>
<proteinExistence type="predicted"/>
<dbReference type="EMBL" id="SMLK01000002">
    <property type="protein sequence ID" value="TFZ03861.1"/>
    <property type="molecule type" value="Genomic_DNA"/>
</dbReference>
<comment type="caution">
    <text evidence="1">The sequence shown here is derived from an EMBL/GenBank/DDBJ whole genome shotgun (WGS) entry which is preliminary data.</text>
</comment>
<accession>A0A4Z0BY25</accession>
<dbReference type="AlphaFoldDB" id="A0A4Z0BY25"/>
<evidence type="ECO:0000313" key="1">
    <source>
        <dbReference type="EMBL" id="TFZ03861.1"/>
    </source>
</evidence>